<reference evidence="2 3" key="1">
    <citation type="journal article" date="2023" name="Insect Mol. Biol.">
        <title>Genome sequencing provides insights into the evolution of gene families encoding plant cell wall-degrading enzymes in longhorned beetles.</title>
        <authorList>
            <person name="Shin N.R."/>
            <person name="Okamura Y."/>
            <person name="Kirsch R."/>
            <person name="Pauchet Y."/>
        </authorList>
    </citation>
    <scope>NUCLEOTIDE SEQUENCE [LARGE SCALE GENOMIC DNA]</scope>
    <source>
        <strain evidence="2">EAD_L_NR</strain>
    </source>
</reference>
<proteinExistence type="predicted"/>
<dbReference type="AlphaFoldDB" id="A0AAV8W545"/>
<keyword evidence="3" id="KW-1185">Reference proteome</keyword>
<organism evidence="2 3">
    <name type="scientific">Exocentrus adspersus</name>
    <dbReference type="NCBI Taxonomy" id="1586481"/>
    <lineage>
        <taxon>Eukaryota</taxon>
        <taxon>Metazoa</taxon>
        <taxon>Ecdysozoa</taxon>
        <taxon>Arthropoda</taxon>
        <taxon>Hexapoda</taxon>
        <taxon>Insecta</taxon>
        <taxon>Pterygota</taxon>
        <taxon>Neoptera</taxon>
        <taxon>Endopterygota</taxon>
        <taxon>Coleoptera</taxon>
        <taxon>Polyphaga</taxon>
        <taxon>Cucujiformia</taxon>
        <taxon>Chrysomeloidea</taxon>
        <taxon>Cerambycidae</taxon>
        <taxon>Lamiinae</taxon>
        <taxon>Acanthocinini</taxon>
        <taxon>Exocentrus</taxon>
    </lineage>
</organism>
<comment type="caution">
    <text evidence="2">The sequence shown here is derived from an EMBL/GenBank/DDBJ whole genome shotgun (WGS) entry which is preliminary data.</text>
</comment>
<feature type="domain" description="Oxidoreductase-like" evidence="1">
    <location>
        <begin position="5"/>
        <end position="40"/>
    </location>
</feature>
<evidence type="ECO:0000313" key="3">
    <source>
        <dbReference type="Proteomes" id="UP001159042"/>
    </source>
</evidence>
<dbReference type="InterPro" id="IPR019180">
    <property type="entry name" value="Oxidoreductase-like_N"/>
</dbReference>
<dbReference type="Pfam" id="PF09791">
    <property type="entry name" value="Oxidored-like"/>
    <property type="match status" value="1"/>
</dbReference>
<name>A0AAV8W545_9CUCU</name>
<dbReference type="EMBL" id="JANEYG010000011">
    <property type="protein sequence ID" value="KAJ8921200.1"/>
    <property type="molecule type" value="Genomic_DNA"/>
</dbReference>
<evidence type="ECO:0000259" key="1">
    <source>
        <dbReference type="Pfam" id="PF09791"/>
    </source>
</evidence>
<gene>
    <name evidence="2" type="ORF">NQ315_013672</name>
</gene>
<protein>
    <recommendedName>
        <fullName evidence="1">Oxidoreductase-like domain-containing protein</fullName>
    </recommendedName>
</protein>
<sequence>METEPPAKPDESDCCNSGCNPCILDVYEEQLKKYKREIKSSAASAATANCILPTRDSVDISVKYNEIVHTKKLEYDDIKTYLKDKYETTNVNVLICGSDNFMEDIKNLVLRCSMVEENGA</sequence>
<evidence type="ECO:0000313" key="2">
    <source>
        <dbReference type="EMBL" id="KAJ8921200.1"/>
    </source>
</evidence>
<accession>A0AAV8W545</accession>
<dbReference type="Proteomes" id="UP001159042">
    <property type="component" value="Unassembled WGS sequence"/>
</dbReference>